<dbReference type="PIRSF" id="PIRSF000865">
    <property type="entry name" value="Lipoprotein_lipase_LIPH"/>
    <property type="match status" value="1"/>
</dbReference>
<dbReference type="STRING" id="10195.A0A3M7TAP2"/>
<evidence type="ECO:0000256" key="8">
    <source>
        <dbReference type="SAM" id="SignalP"/>
    </source>
</evidence>
<dbReference type="PRINTS" id="PR00823">
    <property type="entry name" value="PANCLIPASE"/>
</dbReference>
<comment type="caution">
    <text evidence="10">The sequence shown here is derived from an EMBL/GenBank/DDBJ whole genome shotgun (WGS) entry which is preliminary data.</text>
</comment>
<dbReference type="PRINTS" id="PR00821">
    <property type="entry name" value="TAGLIPASE"/>
</dbReference>
<name>A0A3M7TAP2_BRAPC</name>
<dbReference type="PANTHER" id="PTHR11610:SF181">
    <property type="entry name" value="INACTIVE PANCREATIC LIPASE-RELATED PROTEIN 1-LIKE"/>
    <property type="match status" value="1"/>
</dbReference>
<dbReference type="GO" id="GO:0016042">
    <property type="term" value="P:lipid catabolic process"/>
    <property type="evidence" value="ECO:0007669"/>
    <property type="project" value="TreeGrafter"/>
</dbReference>
<feature type="binding site" evidence="6">
    <location>
        <position position="205"/>
    </location>
    <ligand>
        <name>Ca(2+)</name>
        <dbReference type="ChEBI" id="CHEBI:29108"/>
    </ligand>
</feature>
<dbReference type="Proteomes" id="UP000276133">
    <property type="component" value="Unassembled WGS sequence"/>
</dbReference>
<feature type="domain" description="Lipase" evidence="9">
    <location>
        <begin position="18"/>
        <end position="342"/>
    </location>
</feature>
<keyword evidence="3" id="KW-0964">Secreted</keyword>
<dbReference type="Pfam" id="PF00151">
    <property type="entry name" value="Lipase"/>
    <property type="match status" value="1"/>
</dbReference>
<proteinExistence type="inferred from homology"/>
<dbReference type="EC" id="3.1.1.1" evidence="10"/>
<dbReference type="OrthoDB" id="199913at2759"/>
<dbReference type="AlphaFoldDB" id="A0A3M7TAP2"/>
<dbReference type="InterPro" id="IPR013818">
    <property type="entry name" value="Lipase"/>
</dbReference>
<dbReference type="SUPFAM" id="SSF53474">
    <property type="entry name" value="alpha/beta-Hydrolases"/>
    <property type="match status" value="1"/>
</dbReference>
<dbReference type="GO" id="GO:0046872">
    <property type="term" value="F:metal ion binding"/>
    <property type="evidence" value="ECO:0007669"/>
    <property type="project" value="UniProtKB-KW"/>
</dbReference>
<evidence type="ECO:0000256" key="1">
    <source>
        <dbReference type="ARBA" id="ARBA00004613"/>
    </source>
</evidence>
<evidence type="ECO:0000256" key="6">
    <source>
        <dbReference type="PIRSR" id="PIRSR000865-2"/>
    </source>
</evidence>
<feature type="active site" description="Nucleophile" evidence="5">
    <location>
        <position position="166"/>
    </location>
</feature>
<evidence type="ECO:0000313" key="10">
    <source>
        <dbReference type="EMBL" id="RNA45174.1"/>
    </source>
</evidence>
<protein>
    <submittedName>
        <fullName evidence="10">Pancreatic triacylglycerol lipase-like</fullName>
        <ecNumber evidence="10">3.1.1.1</ecNumber>
        <ecNumber evidence="10">3.1.1.3</ecNumber>
    </submittedName>
</protein>
<gene>
    <name evidence="10" type="ORF">BpHYR1_003440</name>
</gene>
<dbReference type="Gene3D" id="3.40.50.1820">
    <property type="entry name" value="alpha/beta hydrolase"/>
    <property type="match status" value="1"/>
</dbReference>
<dbReference type="GO" id="GO:0005615">
    <property type="term" value="C:extracellular space"/>
    <property type="evidence" value="ECO:0007669"/>
    <property type="project" value="TreeGrafter"/>
</dbReference>
<dbReference type="EMBL" id="REGN01000010">
    <property type="protein sequence ID" value="RNA45174.1"/>
    <property type="molecule type" value="Genomic_DNA"/>
</dbReference>
<dbReference type="PANTHER" id="PTHR11610">
    <property type="entry name" value="LIPASE"/>
    <property type="match status" value="1"/>
</dbReference>
<keyword evidence="11" id="KW-1185">Reference proteome</keyword>
<dbReference type="CDD" id="cd00707">
    <property type="entry name" value="Pancreat_lipase_like"/>
    <property type="match status" value="1"/>
</dbReference>
<evidence type="ECO:0000256" key="3">
    <source>
        <dbReference type="ARBA" id="ARBA00022525"/>
    </source>
</evidence>
<dbReference type="InterPro" id="IPR029058">
    <property type="entry name" value="AB_hydrolase_fold"/>
</dbReference>
<comment type="similarity">
    <text evidence="2 7">Belongs to the AB hydrolase superfamily. Lipase family.</text>
</comment>
<keyword evidence="6" id="KW-0106">Calcium</keyword>
<dbReference type="EC" id="3.1.1.3" evidence="10"/>
<sequence length="476" mass="52799">MQKFLFLLGSLILGAASKEICYDQLGCFTDSYPFSGNLQRPFALLPQSPQKVSVKFTLYNKVLGTESQVISYASLGQFNPSLKTKFIVHGFIHNGIKDWVIDMKNKILRVENVNVIVVDWSKGNGFPYTQATANTQIVGAEIARLINTMISSQGAKAADFHIIGHSLGSHIAGYAGERVNGLGRITALDPAGPYFENTDPKVRLDPTDAVYVDAIHSDGTANLFLGLGLIQPIGHVDFYPNGGKDQPDCGTTSDKLLNGIFNIAILDVEGVEESLACSHMAAVYFFTDSITSKCKYSGFQCNSKDDFDRGNCMKCSSKGCNRMGYWSSPSNDLGTLYLNTQAPLNNDHYCKQNFKTSLVSNSKDVTGVQARGKFTIFFETSTEMSSVEILDDSNGTFKPESTEIRLVSLNEPLMNPIENLYVFYKKTNNFISSWLYEDKWSFRYIQVLNGDSQTETKFCPTSTLIYTDQTVKFRKC</sequence>
<evidence type="ECO:0000256" key="4">
    <source>
        <dbReference type="ARBA" id="ARBA00023157"/>
    </source>
</evidence>
<dbReference type="GO" id="GO:0106435">
    <property type="term" value="F:carboxylesterase activity"/>
    <property type="evidence" value="ECO:0007669"/>
    <property type="project" value="UniProtKB-EC"/>
</dbReference>
<feature type="binding site" evidence="6">
    <location>
        <position position="208"/>
    </location>
    <ligand>
        <name>Ca(2+)</name>
        <dbReference type="ChEBI" id="CHEBI:29108"/>
    </ligand>
</feature>
<evidence type="ECO:0000259" key="9">
    <source>
        <dbReference type="Pfam" id="PF00151"/>
    </source>
</evidence>
<keyword evidence="8" id="KW-0732">Signal</keyword>
<dbReference type="GO" id="GO:0004806">
    <property type="term" value="F:triacylglycerol lipase activity"/>
    <property type="evidence" value="ECO:0007669"/>
    <property type="project" value="UniProtKB-EC"/>
</dbReference>
<evidence type="ECO:0000256" key="5">
    <source>
        <dbReference type="PIRSR" id="PIRSR000865-1"/>
    </source>
</evidence>
<feature type="active site" description="Charge relay system" evidence="5">
    <location>
        <position position="279"/>
    </location>
</feature>
<feature type="signal peptide" evidence="8">
    <location>
        <begin position="1"/>
        <end position="17"/>
    </location>
</feature>
<organism evidence="10 11">
    <name type="scientific">Brachionus plicatilis</name>
    <name type="common">Marine rotifer</name>
    <name type="synonym">Brachionus muelleri</name>
    <dbReference type="NCBI Taxonomy" id="10195"/>
    <lineage>
        <taxon>Eukaryota</taxon>
        <taxon>Metazoa</taxon>
        <taxon>Spiralia</taxon>
        <taxon>Gnathifera</taxon>
        <taxon>Rotifera</taxon>
        <taxon>Eurotatoria</taxon>
        <taxon>Monogononta</taxon>
        <taxon>Pseudotrocha</taxon>
        <taxon>Ploima</taxon>
        <taxon>Brachionidae</taxon>
        <taxon>Brachionus</taxon>
    </lineage>
</organism>
<reference evidence="10 11" key="1">
    <citation type="journal article" date="2018" name="Sci. Rep.">
        <title>Genomic signatures of local adaptation to the degree of environmental predictability in rotifers.</title>
        <authorList>
            <person name="Franch-Gras L."/>
            <person name="Hahn C."/>
            <person name="Garcia-Roger E.M."/>
            <person name="Carmona M.J."/>
            <person name="Serra M."/>
            <person name="Gomez A."/>
        </authorList>
    </citation>
    <scope>NUCLEOTIDE SEQUENCE [LARGE SCALE GENOMIC DNA]</scope>
    <source>
        <strain evidence="10">HYR1</strain>
    </source>
</reference>
<feature type="binding site" evidence="6">
    <location>
        <position position="203"/>
    </location>
    <ligand>
        <name>Ca(2+)</name>
        <dbReference type="ChEBI" id="CHEBI:29108"/>
    </ligand>
</feature>
<dbReference type="InterPro" id="IPR033906">
    <property type="entry name" value="Lipase_N"/>
</dbReference>
<feature type="chain" id="PRO_5018233632" evidence="8">
    <location>
        <begin position="18"/>
        <end position="476"/>
    </location>
</feature>
<evidence type="ECO:0000256" key="7">
    <source>
        <dbReference type="RuleBase" id="RU004262"/>
    </source>
</evidence>
<dbReference type="FunFam" id="3.40.50.1820:FF:000033">
    <property type="entry name" value="Pancreatic triacylglycerol lipase"/>
    <property type="match status" value="1"/>
</dbReference>
<keyword evidence="4" id="KW-1015">Disulfide bond</keyword>
<dbReference type="InterPro" id="IPR016272">
    <property type="entry name" value="Lipase_LIPH"/>
</dbReference>
<evidence type="ECO:0000313" key="11">
    <source>
        <dbReference type="Proteomes" id="UP000276133"/>
    </source>
</evidence>
<accession>A0A3M7TAP2</accession>
<keyword evidence="6" id="KW-0479">Metal-binding</keyword>
<feature type="active site" description="Charge relay system" evidence="5">
    <location>
        <position position="189"/>
    </location>
</feature>
<keyword evidence="10" id="KW-0378">Hydrolase</keyword>
<evidence type="ECO:0000256" key="2">
    <source>
        <dbReference type="ARBA" id="ARBA00010701"/>
    </source>
</evidence>
<dbReference type="InterPro" id="IPR002331">
    <property type="entry name" value="Lipase_panc"/>
</dbReference>
<dbReference type="InterPro" id="IPR000734">
    <property type="entry name" value="TAG_lipase"/>
</dbReference>
<comment type="subcellular location">
    <subcellularLocation>
        <location evidence="1">Secreted</location>
    </subcellularLocation>
</comment>